<evidence type="ECO:0000313" key="3">
    <source>
        <dbReference type="EMBL" id="MBF9236725.1"/>
    </source>
</evidence>
<accession>A0ABS0IEI6</accession>
<protein>
    <submittedName>
        <fullName evidence="3">PorT family protein</fullName>
    </submittedName>
</protein>
<proteinExistence type="predicted"/>
<evidence type="ECO:0000313" key="4">
    <source>
        <dbReference type="Proteomes" id="UP000597617"/>
    </source>
</evidence>
<evidence type="ECO:0000256" key="1">
    <source>
        <dbReference type="SAM" id="SignalP"/>
    </source>
</evidence>
<dbReference type="Proteomes" id="UP000597617">
    <property type="component" value="Unassembled WGS sequence"/>
</dbReference>
<comment type="caution">
    <text evidence="3">The sequence shown here is derived from an EMBL/GenBank/DDBJ whole genome shotgun (WGS) entry which is preliminary data.</text>
</comment>
<feature type="signal peptide" evidence="1">
    <location>
        <begin position="1"/>
        <end position="20"/>
    </location>
</feature>
<sequence>MKLLTTSVLAIVLSAATASAQPSFKLGLRGSVNRATTTLDPANTGTRFSNFSYSADKSAIYAWQAGAVLEIAFDRFALQPTLLFSQKGEQFDAATSMSGVAGVSGSNTHSTNRYNWLELPVNVVYSISNFQLFGGPYAALGIGGRRRGTTLNYSPFVKFAPLHFNEKIRYGSDTDNSRVDAGVNVGIGYRRGPAQLQVAYQLGLVNLHSSEPSLLYDYGHDFARDAAYNRGIQLTGTYFFAL</sequence>
<keyword evidence="4" id="KW-1185">Reference proteome</keyword>
<dbReference type="Pfam" id="PF13568">
    <property type="entry name" value="OMP_b-brl_2"/>
    <property type="match status" value="1"/>
</dbReference>
<feature type="chain" id="PRO_5045284851" evidence="1">
    <location>
        <begin position="21"/>
        <end position="242"/>
    </location>
</feature>
<dbReference type="EMBL" id="JADQDQ010000002">
    <property type="protein sequence ID" value="MBF9236725.1"/>
    <property type="molecule type" value="Genomic_DNA"/>
</dbReference>
<feature type="domain" description="Outer membrane protein beta-barrel" evidence="2">
    <location>
        <begin position="20"/>
        <end position="207"/>
    </location>
</feature>
<gene>
    <name evidence="3" type="ORF">I2I05_04895</name>
</gene>
<dbReference type="InterPro" id="IPR025665">
    <property type="entry name" value="Beta-barrel_OMP_2"/>
</dbReference>
<keyword evidence="1" id="KW-0732">Signal</keyword>
<name>A0ABS0IEI6_9BACT</name>
<organism evidence="3 4">
    <name type="scientific">Hymenobacter jeongseonensis</name>
    <dbReference type="NCBI Taxonomy" id="2791027"/>
    <lineage>
        <taxon>Bacteria</taxon>
        <taxon>Pseudomonadati</taxon>
        <taxon>Bacteroidota</taxon>
        <taxon>Cytophagia</taxon>
        <taxon>Cytophagales</taxon>
        <taxon>Hymenobacteraceae</taxon>
        <taxon>Hymenobacter</taxon>
    </lineage>
</organism>
<dbReference type="RefSeq" id="WP_196281110.1">
    <property type="nucleotide sequence ID" value="NZ_JADQDQ010000002.1"/>
</dbReference>
<reference evidence="3 4" key="1">
    <citation type="submission" date="2020-11" db="EMBL/GenBank/DDBJ databases">
        <authorList>
            <person name="Kim M.K."/>
        </authorList>
    </citation>
    <scope>NUCLEOTIDE SEQUENCE [LARGE SCALE GENOMIC DNA]</scope>
    <source>
        <strain evidence="3 4">BT683</strain>
    </source>
</reference>
<evidence type="ECO:0000259" key="2">
    <source>
        <dbReference type="Pfam" id="PF13568"/>
    </source>
</evidence>